<dbReference type="SUPFAM" id="SSF55874">
    <property type="entry name" value="ATPase domain of HSP90 chaperone/DNA topoisomerase II/histidine kinase"/>
    <property type="match status" value="1"/>
</dbReference>
<dbReference type="PANTHER" id="PTHR43304">
    <property type="entry name" value="PHYTOCHROME-LIKE PROTEIN CPH1"/>
    <property type="match status" value="1"/>
</dbReference>
<dbReference type="EMBL" id="LWBO01000003">
    <property type="protein sequence ID" value="OQP52938.1"/>
    <property type="molecule type" value="Genomic_DNA"/>
</dbReference>
<dbReference type="InterPro" id="IPR003594">
    <property type="entry name" value="HATPase_dom"/>
</dbReference>
<dbReference type="Pfam" id="PF02518">
    <property type="entry name" value="HATPase_c"/>
    <property type="match status" value="1"/>
</dbReference>
<dbReference type="RefSeq" id="WP_014218534.1">
    <property type="nucleotide sequence ID" value="NZ_LWBO01000003.1"/>
</dbReference>
<evidence type="ECO:0000256" key="3">
    <source>
        <dbReference type="ARBA" id="ARBA00022553"/>
    </source>
</evidence>
<dbReference type="SMART" id="SM00387">
    <property type="entry name" value="HATPase_c"/>
    <property type="match status" value="1"/>
</dbReference>
<proteinExistence type="predicted"/>
<dbReference type="PANTHER" id="PTHR43304:SF1">
    <property type="entry name" value="PAC DOMAIN-CONTAINING PROTEIN"/>
    <property type="match status" value="1"/>
</dbReference>
<evidence type="ECO:0000313" key="7">
    <source>
        <dbReference type="EMBL" id="OQP52938.1"/>
    </source>
</evidence>
<keyword evidence="8" id="KW-1185">Reference proteome</keyword>
<dbReference type="PROSITE" id="PS50109">
    <property type="entry name" value="HIS_KIN"/>
    <property type="match status" value="1"/>
</dbReference>
<sequence length="380" mass="42922">MKQEILNQKILNAVTGVALNNVALFKAIYDQQFNVIEFHYLPIISENIKLTDEYEEQISFLSKYLNARETGMFEKLLYLIKTGVAIDDTLSYSNGNSNKWLHIVVQNIRDIILISMNDITEKKLSEETIRQLNRLLAIKSEKLKLLNAELKTFGNTAAHDYIDTLRSTYIQLEFIIHNDGSKLSDAGRANIRRAQAGIQKMKLLTEDLVTYMQIPALNDEESPVRLNEILANVLRNMHNIITETGAEIIIDPLPIIQGFAYLLFLLFSHIIANAIKFKRENEIPAIQIRCCQTNGVPAKVSSTNETYSKISIIDNGIGFDQKFAENIFAIFYQLNNKFRGSGVGLAICKKIMSVHNGFITADSAPGSGTTFDCFFPQLKE</sequence>
<keyword evidence="5" id="KW-0418">Kinase</keyword>
<comment type="caution">
    <text evidence="7">The sequence shown here is derived from an EMBL/GenBank/DDBJ whole genome shotgun (WGS) entry which is preliminary data.</text>
</comment>
<gene>
    <name evidence="7" type="ORF">A4D02_21255</name>
</gene>
<evidence type="ECO:0000313" key="8">
    <source>
        <dbReference type="Proteomes" id="UP000192277"/>
    </source>
</evidence>
<protein>
    <recommendedName>
        <fullName evidence="2">histidine kinase</fullName>
        <ecNumber evidence="2">2.7.13.3</ecNumber>
    </recommendedName>
</protein>
<accession>A0ABX3P1Z9</accession>
<keyword evidence="4" id="KW-0808">Transferase</keyword>
<evidence type="ECO:0000256" key="1">
    <source>
        <dbReference type="ARBA" id="ARBA00000085"/>
    </source>
</evidence>
<dbReference type="InterPro" id="IPR036890">
    <property type="entry name" value="HATPase_C_sf"/>
</dbReference>
<comment type="catalytic activity">
    <reaction evidence="1">
        <text>ATP + protein L-histidine = ADP + protein N-phospho-L-histidine.</text>
        <dbReference type="EC" id="2.7.13.3"/>
    </reaction>
</comment>
<evidence type="ECO:0000256" key="2">
    <source>
        <dbReference type="ARBA" id="ARBA00012438"/>
    </source>
</evidence>
<dbReference type="Proteomes" id="UP000192277">
    <property type="component" value="Unassembled WGS sequence"/>
</dbReference>
<keyword evidence="3" id="KW-0597">Phosphoprotein</keyword>
<dbReference type="InterPro" id="IPR052162">
    <property type="entry name" value="Sensor_kinase/Photoreceptor"/>
</dbReference>
<evidence type="ECO:0000259" key="6">
    <source>
        <dbReference type="PROSITE" id="PS50109"/>
    </source>
</evidence>
<dbReference type="EC" id="2.7.13.3" evidence="2"/>
<evidence type="ECO:0000256" key="4">
    <source>
        <dbReference type="ARBA" id="ARBA00022679"/>
    </source>
</evidence>
<feature type="domain" description="Histidine kinase" evidence="6">
    <location>
        <begin position="156"/>
        <end position="379"/>
    </location>
</feature>
<dbReference type="InterPro" id="IPR004358">
    <property type="entry name" value="Sig_transdc_His_kin-like_C"/>
</dbReference>
<evidence type="ECO:0000256" key="5">
    <source>
        <dbReference type="ARBA" id="ARBA00022777"/>
    </source>
</evidence>
<name>A0ABX3P1Z9_9BACT</name>
<dbReference type="Gene3D" id="3.30.565.10">
    <property type="entry name" value="Histidine kinase-like ATPase, C-terminal domain"/>
    <property type="match status" value="1"/>
</dbReference>
<reference evidence="7 8" key="1">
    <citation type="submission" date="2016-04" db="EMBL/GenBank/DDBJ databases">
        <authorList>
            <person name="Chen L."/>
            <person name="Zhuang W."/>
            <person name="Wang G."/>
        </authorList>
    </citation>
    <scope>NUCLEOTIDE SEQUENCE [LARGE SCALE GENOMIC DNA]</scope>
    <source>
        <strain evidence="8">GR20</strain>
    </source>
</reference>
<dbReference type="PRINTS" id="PR00344">
    <property type="entry name" value="BCTRLSENSOR"/>
</dbReference>
<dbReference type="InterPro" id="IPR005467">
    <property type="entry name" value="His_kinase_dom"/>
</dbReference>
<organism evidence="7 8">
    <name type="scientific">Niastella koreensis</name>
    <dbReference type="NCBI Taxonomy" id="354356"/>
    <lineage>
        <taxon>Bacteria</taxon>
        <taxon>Pseudomonadati</taxon>
        <taxon>Bacteroidota</taxon>
        <taxon>Chitinophagia</taxon>
        <taxon>Chitinophagales</taxon>
        <taxon>Chitinophagaceae</taxon>
        <taxon>Niastella</taxon>
    </lineage>
</organism>